<feature type="transmembrane region" description="Helical" evidence="2">
    <location>
        <begin position="21"/>
        <end position="42"/>
    </location>
</feature>
<keyword evidence="2" id="KW-0472">Membrane</keyword>
<dbReference type="InterPro" id="IPR036779">
    <property type="entry name" value="LysM_dom_sf"/>
</dbReference>
<dbReference type="Pfam" id="PF03704">
    <property type="entry name" value="BTAD"/>
    <property type="match status" value="1"/>
</dbReference>
<dbReference type="InterPro" id="IPR051677">
    <property type="entry name" value="AfsR-DnrI-RedD_regulator"/>
</dbReference>
<feature type="compositionally biased region" description="Pro residues" evidence="1">
    <location>
        <begin position="249"/>
        <end position="266"/>
    </location>
</feature>
<dbReference type="Gene3D" id="1.25.40.10">
    <property type="entry name" value="Tetratricopeptide repeat domain"/>
    <property type="match status" value="1"/>
</dbReference>
<feature type="region of interest" description="Disordered" evidence="1">
    <location>
        <begin position="239"/>
        <end position="292"/>
    </location>
</feature>
<evidence type="ECO:0000313" key="5">
    <source>
        <dbReference type="Proteomes" id="UP000601223"/>
    </source>
</evidence>
<protein>
    <recommendedName>
        <fullName evidence="3">Bacterial transcriptional activator domain-containing protein</fullName>
    </recommendedName>
</protein>
<feature type="domain" description="Bacterial transcriptional activator" evidence="3">
    <location>
        <begin position="786"/>
        <end position="925"/>
    </location>
</feature>
<evidence type="ECO:0000256" key="1">
    <source>
        <dbReference type="SAM" id="MobiDB-lite"/>
    </source>
</evidence>
<feature type="transmembrane region" description="Helical" evidence="2">
    <location>
        <begin position="109"/>
        <end position="130"/>
    </location>
</feature>
<feature type="region of interest" description="Disordered" evidence="1">
    <location>
        <begin position="413"/>
        <end position="444"/>
    </location>
</feature>
<feature type="compositionally biased region" description="Basic and acidic residues" evidence="1">
    <location>
        <begin position="658"/>
        <end position="669"/>
    </location>
</feature>
<evidence type="ECO:0000259" key="3">
    <source>
        <dbReference type="SMART" id="SM01043"/>
    </source>
</evidence>
<feature type="compositionally biased region" description="Low complexity" evidence="1">
    <location>
        <begin position="306"/>
        <end position="340"/>
    </location>
</feature>
<evidence type="ECO:0000313" key="4">
    <source>
        <dbReference type="EMBL" id="GIF80936.1"/>
    </source>
</evidence>
<dbReference type="SMART" id="SM01043">
    <property type="entry name" value="BTAD"/>
    <property type="match status" value="1"/>
</dbReference>
<comment type="caution">
    <text evidence="4">The sequence shown here is derived from an EMBL/GenBank/DDBJ whole genome shotgun (WGS) entry which is preliminary data.</text>
</comment>
<organism evidence="4 5">
    <name type="scientific">Catellatospora bangladeshensis</name>
    <dbReference type="NCBI Taxonomy" id="310355"/>
    <lineage>
        <taxon>Bacteria</taxon>
        <taxon>Bacillati</taxon>
        <taxon>Actinomycetota</taxon>
        <taxon>Actinomycetes</taxon>
        <taxon>Micromonosporales</taxon>
        <taxon>Micromonosporaceae</taxon>
        <taxon>Catellatospora</taxon>
    </lineage>
</organism>
<dbReference type="InterPro" id="IPR011990">
    <property type="entry name" value="TPR-like_helical_dom_sf"/>
</dbReference>
<dbReference type="Gene3D" id="1.10.10.10">
    <property type="entry name" value="Winged helix-like DNA-binding domain superfamily/Winged helix DNA-binding domain"/>
    <property type="match status" value="1"/>
</dbReference>
<accession>A0A8J3NIZ5</accession>
<dbReference type="InterPro" id="IPR005158">
    <property type="entry name" value="BTAD"/>
</dbReference>
<dbReference type="Gene3D" id="3.10.350.10">
    <property type="entry name" value="LysM domain"/>
    <property type="match status" value="1"/>
</dbReference>
<dbReference type="SUPFAM" id="SSF48452">
    <property type="entry name" value="TPR-like"/>
    <property type="match status" value="1"/>
</dbReference>
<proteinExistence type="predicted"/>
<evidence type="ECO:0000256" key="2">
    <source>
        <dbReference type="SAM" id="Phobius"/>
    </source>
</evidence>
<dbReference type="InterPro" id="IPR036388">
    <property type="entry name" value="WH-like_DNA-bd_sf"/>
</dbReference>
<keyword evidence="2" id="KW-0812">Transmembrane</keyword>
<reference evidence="4 5" key="1">
    <citation type="submission" date="2021-01" db="EMBL/GenBank/DDBJ databases">
        <title>Whole genome shotgun sequence of Catellatospora bangladeshensis NBRC 107357.</title>
        <authorList>
            <person name="Komaki H."/>
            <person name="Tamura T."/>
        </authorList>
    </citation>
    <scope>NUCLEOTIDE SEQUENCE [LARGE SCALE GENOMIC DNA]</scope>
    <source>
        <strain evidence="4 5">NBRC 107357</strain>
    </source>
</reference>
<gene>
    <name evidence="4" type="ORF">Cba03nite_22850</name>
</gene>
<dbReference type="InterPro" id="IPR018392">
    <property type="entry name" value="LysM"/>
</dbReference>
<name>A0A8J3NIZ5_9ACTN</name>
<sequence>MGPKQRHRGPAAMLGQLMSGIGSLAGLLLLLVGLPLGLARFIGWPLPQQWPTGEQWLDWGRQPLTTDFVVKAMACAGWLIWALIVAAVVAEIVARVARVDVPRLRLGKPLQAVVAGLIGAVVISLTSAAARASGPPQASVSATVPPLATPTAPLAVASPAPAAGVAEGPAIIHVGSQKYVYVVKRGDYLSKIAKAWLGDADRWPEICDLNWHRHFPKVGGTLRDCDLIYPGWDLRLPADARPPHGATPVKPPTTQTPPPVVTPPTAVPSTAPSGPALAPSPSVTASPSITASPGVDSPVVVASGVPSTVPASPSPSTSASGSPTPSASSSSSASVSPAASDTESPDASADEHGVQVSPSSWLPWGLALAISAAVVLVWMQRRRRFSGQPDDDPPTMLPKPVVRVRRAIARNPELARPAATEAEQPALVPDLAPLPPGGTGITGDGAHAAARATLVAVLASGGPHRPDTRGEVIIDAATLATLLGPDVVTLGTWPRLHVADSVDDALTVVEGWLLHRSRILDEHALTDLDELRQQAPHEEALPPVMLITETPPAGARMRAKVALGLGGGLQVTGLLLGEWAHGPTIEAAADGHTKLVAGQSADPIPARLPVLDPAAAIQILTTLREAQTGEPPAIVSPTVPLTVVPLHASRTTVAADDEPQRSSEARPHLPADVPAAPVTTAGPVKAKLRLIGPPRIDGIVHDGRALRAKAKELAVFLAVHPDGVETRTIGDNLELDARISQAAQRVHTNASNLRHVLGRAAVPDAQNAYVVKGGGGYKLDPATVDVDVWALRDLMRKAAIASGPARRELLTAACALYTAPLAEGEDYEWLAPHRETVRRWGTEAHVLLADDLLADHHSQEASDLLDKAIGLDRYNEALYVRAMHARHGLGDADGIRTLLRALTKALADLDAEPQDDTRTLAAKLRTSLEQR</sequence>
<keyword evidence="5" id="KW-1185">Reference proteome</keyword>
<feature type="region of interest" description="Disordered" evidence="1">
    <location>
        <begin position="306"/>
        <end position="358"/>
    </location>
</feature>
<dbReference type="PANTHER" id="PTHR35807">
    <property type="entry name" value="TRANSCRIPTIONAL REGULATOR REDD-RELATED"/>
    <property type="match status" value="1"/>
</dbReference>
<keyword evidence="2" id="KW-1133">Transmembrane helix</keyword>
<feature type="compositionally biased region" description="Low complexity" evidence="1">
    <location>
        <begin position="267"/>
        <end position="282"/>
    </location>
</feature>
<feature type="region of interest" description="Disordered" evidence="1">
    <location>
        <begin position="651"/>
        <end position="678"/>
    </location>
</feature>
<dbReference type="Proteomes" id="UP000601223">
    <property type="component" value="Unassembled WGS sequence"/>
</dbReference>
<dbReference type="AlphaFoldDB" id="A0A8J3NIZ5"/>
<feature type="transmembrane region" description="Helical" evidence="2">
    <location>
        <begin position="78"/>
        <end position="97"/>
    </location>
</feature>
<dbReference type="EMBL" id="BONF01000011">
    <property type="protein sequence ID" value="GIF80936.1"/>
    <property type="molecule type" value="Genomic_DNA"/>
</dbReference>
<dbReference type="CDD" id="cd00118">
    <property type="entry name" value="LysM"/>
    <property type="match status" value="1"/>
</dbReference>